<dbReference type="EMBL" id="JBHTEK010000001">
    <property type="protein sequence ID" value="MFC7669271.1"/>
    <property type="molecule type" value="Genomic_DNA"/>
</dbReference>
<proteinExistence type="predicted"/>
<evidence type="ECO:0000313" key="1">
    <source>
        <dbReference type="EMBL" id="MFC7669271.1"/>
    </source>
</evidence>
<protein>
    <submittedName>
        <fullName evidence="1">Uncharacterized protein</fullName>
    </submittedName>
</protein>
<organism evidence="1 2">
    <name type="scientific">Hymenobacter humi</name>
    <dbReference type="NCBI Taxonomy" id="1411620"/>
    <lineage>
        <taxon>Bacteria</taxon>
        <taxon>Pseudomonadati</taxon>
        <taxon>Bacteroidota</taxon>
        <taxon>Cytophagia</taxon>
        <taxon>Cytophagales</taxon>
        <taxon>Hymenobacteraceae</taxon>
        <taxon>Hymenobacter</taxon>
    </lineage>
</organism>
<gene>
    <name evidence="1" type="ORF">ACFQT0_19380</name>
</gene>
<name>A0ABW2U8S8_9BACT</name>
<sequence>MQLRVGAGQQTISTGAGTLHVVSEQDANDPGSREWLLPAVLAKGASLAYEVGDDSRCGLRFLFDRGLCNDSFRQTYPLATWGNLDFLGDRVGESSLHWDGEAGLYATWHREWLAFLDRATSKECTMQFRVADLLTLDAARKEMVSHRKYLWEQVSLTLKTTGSQLETADFTYRYTRL</sequence>
<dbReference type="Proteomes" id="UP001596513">
    <property type="component" value="Unassembled WGS sequence"/>
</dbReference>
<evidence type="ECO:0000313" key="2">
    <source>
        <dbReference type="Proteomes" id="UP001596513"/>
    </source>
</evidence>
<accession>A0ABW2U8S8</accession>
<comment type="caution">
    <text evidence="1">The sequence shown here is derived from an EMBL/GenBank/DDBJ whole genome shotgun (WGS) entry which is preliminary data.</text>
</comment>
<reference evidence="2" key="1">
    <citation type="journal article" date="2019" name="Int. J. Syst. Evol. Microbiol.">
        <title>The Global Catalogue of Microorganisms (GCM) 10K type strain sequencing project: providing services to taxonomists for standard genome sequencing and annotation.</title>
        <authorList>
            <consortium name="The Broad Institute Genomics Platform"/>
            <consortium name="The Broad Institute Genome Sequencing Center for Infectious Disease"/>
            <person name="Wu L."/>
            <person name="Ma J."/>
        </authorList>
    </citation>
    <scope>NUCLEOTIDE SEQUENCE [LARGE SCALE GENOMIC DNA]</scope>
    <source>
        <strain evidence="2">JCM 19635</strain>
    </source>
</reference>
<dbReference type="RefSeq" id="WP_380204781.1">
    <property type="nucleotide sequence ID" value="NZ_JBHTEK010000001.1"/>
</dbReference>
<keyword evidence="2" id="KW-1185">Reference proteome</keyword>